<dbReference type="Proteomes" id="UP001497535">
    <property type="component" value="Unassembled WGS sequence"/>
</dbReference>
<evidence type="ECO:0000313" key="1">
    <source>
        <dbReference type="EMBL" id="CAK5033483.1"/>
    </source>
</evidence>
<proteinExistence type="predicted"/>
<reference evidence="1" key="1">
    <citation type="submission" date="2023-11" db="EMBL/GenBank/DDBJ databases">
        <authorList>
            <person name="Poullet M."/>
        </authorList>
    </citation>
    <scope>NUCLEOTIDE SEQUENCE</scope>
    <source>
        <strain evidence="1">E1834</strain>
    </source>
</reference>
<accession>A0ACB0Y5W0</accession>
<comment type="caution">
    <text evidence="1">The sequence shown here is derived from an EMBL/GenBank/DDBJ whole genome shotgun (WGS) entry which is preliminary data.</text>
</comment>
<gene>
    <name evidence="1" type="ORF">MENTE1834_LOCUS8134</name>
</gene>
<dbReference type="EMBL" id="CAVMJV010000007">
    <property type="protein sequence ID" value="CAK5033483.1"/>
    <property type="molecule type" value="Genomic_DNA"/>
</dbReference>
<organism evidence="1 2">
    <name type="scientific">Meloidogyne enterolobii</name>
    <name type="common">Root-knot nematode worm</name>
    <name type="synonym">Meloidogyne mayaguensis</name>
    <dbReference type="NCBI Taxonomy" id="390850"/>
    <lineage>
        <taxon>Eukaryota</taxon>
        <taxon>Metazoa</taxon>
        <taxon>Ecdysozoa</taxon>
        <taxon>Nematoda</taxon>
        <taxon>Chromadorea</taxon>
        <taxon>Rhabditida</taxon>
        <taxon>Tylenchina</taxon>
        <taxon>Tylenchomorpha</taxon>
        <taxon>Tylenchoidea</taxon>
        <taxon>Meloidogynidae</taxon>
        <taxon>Meloidogyninae</taxon>
        <taxon>Meloidogyne</taxon>
    </lineage>
</organism>
<sequence length="40" mass="4445">MAGGSTNGGGFASSVCLPLCTGSLLDYLWWTWWWISLLYM</sequence>
<evidence type="ECO:0000313" key="2">
    <source>
        <dbReference type="Proteomes" id="UP001497535"/>
    </source>
</evidence>
<name>A0ACB0Y5W0_MELEN</name>
<protein>
    <submittedName>
        <fullName evidence="1">Uncharacterized protein</fullName>
    </submittedName>
</protein>
<keyword evidence="2" id="KW-1185">Reference proteome</keyword>